<keyword evidence="3 6" id="KW-0067">ATP-binding</keyword>
<evidence type="ECO:0000259" key="5">
    <source>
        <dbReference type="PROSITE" id="PS50893"/>
    </source>
</evidence>
<evidence type="ECO:0000256" key="1">
    <source>
        <dbReference type="ARBA" id="ARBA00022448"/>
    </source>
</evidence>
<evidence type="ECO:0000256" key="3">
    <source>
        <dbReference type="ARBA" id="ARBA00022840"/>
    </source>
</evidence>
<dbReference type="EMBL" id="BMEL01000001">
    <property type="protein sequence ID" value="GGF07878.1"/>
    <property type="molecule type" value="Genomic_DNA"/>
</dbReference>
<evidence type="ECO:0000313" key="7">
    <source>
        <dbReference type="Proteomes" id="UP000660110"/>
    </source>
</evidence>
<dbReference type="Proteomes" id="UP000660110">
    <property type="component" value="Unassembled WGS sequence"/>
</dbReference>
<comment type="caution">
    <text evidence="6">The sequence shown here is derived from an EMBL/GenBank/DDBJ whole genome shotgun (WGS) entry which is preliminary data.</text>
</comment>
<keyword evidence="1" id="KW-0813">Transport</keyword>
<dbReference type="InterPro" id="IPR003439">
    <property type="entry name" value="ABC_transporter-like_ATP-bd"/>
</dbReference>
<gene>
    <name evidence="6" type="primary">pstB2</name>
    <name evidence="6" type="ORF">GCM10010954_02960</name>
</gene>
<feature type="domain" description="ABC transporter" evidence="5">
    <location>
        <begin position="37"/>
        <end position="277"/>
    </location>
</feature>
<keyword evidence="7" id="KW-1185">Reference proteome</keyword>
<dbReference type="GO" id="GO:0035435">
    <property type="term" value="P:phosphate ion transmembrane transport"/>
    <property type="evidence" value="ECO:0007669"/>
    <property type="project" value="InterPro"/>
</dbReference>
<evidence type="ECO:0000256" key="2">
    <source>
        <dbReference type="ARBA" id="ARBA00022741"/>
    </source>
</evidence>
<proteinExistence type="predicted"/>
<dbReference type="Gene3D" id="3.40.50.300">
    <property type="entry name" value="P-loop containing nucleotide triphosphate hydrolases"/>
    <property type="match status" value="1"/>
</dbReference>
<protein>
    <submittedName>
        <fullName evidence="6">Phosphate import ATP-binding protein PstB 2</fullName>
    </submittedName>
</protein>
<organism evidence="6 7">
    <name type="scientific">Halobacillus andaensis</name>
    <dbReference type="NCBI Taxonomy" id="1176239"/>
    <lineage>
        <taxon>Bacteria</taxon>
        <taxon>Bacillati</taxon>
        <taxon>Bacillota</taxon>
        <taxon>Bacilli</taxon>
        <taxon>Bacillales</taxon>
        <taxon>Bacillaceae</taxon>
        <taxon>Halobacillus</taxon>
    </lineage>
</organism>
<reference evidence="6" key="2">
    <citation type="submission" date="2020-09" db="EMBL/GenBank/DDBJ databases">
        <authorList>
            <person name="Sun Q."/>
            <person name="Zhou Y."/>
        </authorList>
    </citation>
    <scope>NUCLEOTIDE SEQUENCE</scope>
    <source>
        <strain evidence="6">CGMCC 1.12153</strain>
    </source>
</reference>
<dbReference type="GO" id="GO:0016020">
    <property type="term" value="C:membrane"/>
    <property type="evidence" value="ECO:0007669"/>
    <property type="project" value="InterPro"/>
</dbReference>
<name>A0A917AXZ5_HALAA</name>
<feature type="compositionally biased region" description="Basic and acidic residues" evidence="4">
    <location>
        <begin position="7"/>
        <end position="24"/>
    </location>
</feature>
<evidence type="ECO:0000313" key="6">
    <source>
        <dbReference type="EMBL" id="GGF07878.1"/>
    </source>
</evidence>
<sequence length="282" mass="31739">MLKVQKKHAEKEYGESQTKEKTLDNSKMNQPEINSLLDLRNLSVYYGNHQAVKNVSMPIEKNKVTAFIGPSGCGKSTLLRTINRMNDQIPIAHYDGEINYDGVNILNQDIDVVALRKEVGMVFQEPNPFPKPIRKNITHALKFMGMNKLNMNEIVETSLQQAALWDEIKDRLDDSALSLSGGQQQRLCIARALALQPNVLLLDEPTSALDPISSAKVEDLVMELKQHYTIAIVTHNMEQAARISDNTAFLYNGDLIEFGNTSDLFTNPKEKRTEDYISGKFS</sequence>
<dbReference type="Pfam" id="PF00005">
    <property type="entry name" value="ABC_tran"/>
    <property type="match status" value="1"/>
</dbReference>
<dbReference type="SUPFAM" id="SSF52540">
    <property type="entry name" value="P-loop containing nucleoside triphosphate hydrolases"/>
    <property type="match status" value="1"/>
</dbReference>
<dbReference type="AlphaFoldDB" id="A0A917AXZ5"/>
<accession>A0A917AXZ5</accession>
<dbReference type="GO" id="GO:0016887">
    <property type="term" value="F:ATP hydrolysis activity"/>
    <property type="evidence" value="ECO:0007669"/>
    <property type="project" value="InterPro"/>
</dbReference>
<dbReference type="InterPro" id="IPR003593">
    <property type="entry name" value="AAA+_ATPase"/>
</dbReference>
<reference evidence="6" key="1">
    <citation type="journal article" date="2014" name="Int. J. Syst. Evol. Microbiol.">
        <title>Complete genome sequence of Corynebacterium casei LMG S-19264T (=DSM 44701T), isolated from a smear-ripened cheese.</title>
        <authorList>
            <consortium name="US DOE Joint Genome Institute (JGI-PGF)"/>
            <person name="Walter F."/>
            <person name="Albersmeier A."/>
            <person name="Kalinowski J."/>
            <person name="Ruckert C."/>
        </authorList>
    </citation>
    <scope>NUCLEOTIDE SEQUENCE</scope>
    <source>
        <strain evidence="6">CGMCC 1.12153</strain>
    </source>
</reference>
<dbReference type="SMART" id="SM00382">
    <property type="entry name" value="AAA"/>
    <property type="match status" value="1"/>
</dbReference>
<dbReference type="GO" id="GO:0005524">
    <property type="term" value="F:ATP binding"/>
    <property type="evidence" value="ECO:0007669"/>
    <property type="project" value="UniProtKB-KW"/>
</dbReference>
<dbReference type="PANTHER" id="PTHR43423">
    <property type="entry name" value="ABC TRANSPORTER I FAMILY MEMBER 17"/>
    <property type="match status" value="1"/>
</dbReference>
<dbReference type="NCBIfam" id="TIGR00972">
    <property type="entry name" value="3a0107s01c2"/>
    <property type="match status" value="1"/>
</dbReference>
<dbReference type="InterPro" id="IPR005670">
    <property type="entry name" value="PstB-like"/>
</dbReference>
<dbReference type="InterPro" id="IPR027417">
    <property type="entry name" value="P-loop_NTPase"/>
</dbReference>
<dbReference type="InterPro" id="IPR017871">
    <property type="entry name" value="ABC_transporter-like_CS"/>
</dbReference>
<keyword evidence="2" id="KW-0547">Nucleotide-binding</keyword>
<dbReference type="PROSITE" id="PS50893">
    <property type="entry name" value="ABC_TRANSPORTER_2"/>
    <property type="match status" value="1"/>
</dbReference>
<evidence type="ECO:0000256" key="4">
    <source>
        <dbReference type="SAM" id="MobiDB-lite"/>
    </source>
</evidence>
<dbReference type="CDD" id="cd03260">
    <property type="entry name" value="ABC_PstB_phosphate_transporter"/>
    <property type="match status" value="1"/>
</dbReference>
<dbReference type="PANTHER" id="PTHR43423:SF1">
    <property type="entry name" value="ABC TRANSPORTER I FAMILY MEMBER 17"/>
    <property type="match status" value="1"/>
</dbReference>
<dbReference type="PROSITE" id="PS00211">
    <property type="entry name" value="ABC_TRANSPORTER_1"/>
    <property type="match status" value="1"/>
</dbReference>
<dbReference type="GO" id="GO:0005315">
    <property type="term" value="F:phosphate transmembrane transporter activity"/>
    <property type="evidence" value="ECO:0007669"/>
    <property type="project" value="InterPro"/>
</dbReference>
<feature type="region of interest" description="Disordered" evidence="4">
    <location>
        <begin position="1"/>
        <end position="28"/>
    </location>
</feature>